<evidence type="ECO:0000256" key="9">
    <source>
        <dbReference type="SAM" id="Phobius"/>
    </source>
</evidence>
<dbReference type="GO" id="GO:0007155">
    <property type="term" value="P:cell adhesion"/>
    <property type="evidence" value="ECO:0007669"/>
    <property type="project" value="UniProtKB-KW"/>
</dbReference>
<dbReference type="Proteomes" id="UP000821853">
    <property type="component" value="Chromosome 1"/>
</dbReference>
<dbReference type="InterPro" id="IPR036116">
    <property type="entry name" value="FN3_sf"/>
</dbReference>
<evidence type="ECO:0000313" key="12">
    <source>
        <dbReference type="Proteomes" id="UP000821853"/>
    </source>
</evidence>
<keyword evidence="5 9" id="KW-1133">Transmembrane helix</keyword>
<dbReference type="OMA" id="TTECMAR"/>
<proteinExistence type="predicted"/>
<keyword evidence="6 9" id="KW-0472">Membrane</keyword>
<reference evidence="11 12" key="1">
    <citation type="journal article" date="2020" name="Cell">
        <title>Large-Scale Comparative Analyses of Tick Genomes Elucidate Their Genetic Diversity and Vector Capacities.</title>
        <authorList>
            <consortium name="Tick Genome and Microbiome Consortium (TIGMIC)"/>
            <person name="Jia N."/>
            <person name="Wang J."/>
            <person name="Shi W."/>
            <person name="Du L."/>
            <person name="Sun Y."/>
            <person name="Zhan W."/>
            <person name="Jiang J.F."/>
            <person name="Wang Q."/>
            <person name="Zhang B."/>
            <person name="Ji P."/>
            <person name="Bell-Sakyi L."/>
            <person name="Cui X.M."/>
            <person name="Yuan T.T."/>
            <person name="Jiang B.G."/>
            <person name="Yang W.F."/>
            <person name="Lam T.T."/>
            <person name="Chang Q.C."/>
            <person name="Ding S.J."/>
            <person name="Wang X.J."/>
            <person name="Zhu J.G."/>
            <person name="Ruan X.D."/>
            <person name="Zhao L."/>
            <person name="Wei J.T."/>
            <person name="Ye R.Z."/>
            <person name="Que T.C."/>
            <person name="Du C.H."/>
            <person name="Zhou Y.H."/>
            <person name="Cheng J.X."/>
            <person name="Dai P.F."/>
            <person name="Guo W.B."/>
            <person name="Han X.H."/>
            <person name="Huang E.J."/>
            <person name="Li L.F."/>
            <person name="Wei W."/>
            <person name="Gao Y.C."/>
            <person name="Liu J.Z."/>
            <person name="Shao H.Z."/>
            <person name="Wang X."/>
            <person name="Wang C.C."/>
            <person name="Yang T.C."/>
            <person name="Huo Q.B."/>
            <person name="Li W."/>
            <person name="Chen H.Y."/>
            <person name="Chen S.E."/>
            <person name="Zhou L.G."/>
            <person name="Ni X.B."/>
            <person name="Tian J.H."/>
            <person name="Sheng Y."/>
            <person name="Liu T."/>
            <person name="Pan Y.S."/>
            <person name="Xia L.Y."/>
            <person name="Li J."/>
            <person name="Zhao F."/>
            <person name="Cao W.C."/>
        </authorList>
    </citation>
    <scope>NUCLEOTIDE SEQUENCE [LARGE SCALE GENOMIC DNA]</scope>
    <source>
        <strain evidence="11">HaeL-2018</strain>
    </source>
</reference>
<keyword evidence="8" id="KW-0393">Immunoglobulin domain</keyword>
<organism evidence="11 12">
    <name type="scientific">Haemaphysalis longicornis</name>
    <name type="common">Bush tick</name>
    <dbReference type="NCBI Taxonomy" id="44386"/>
    <lineage>
        <taxon>Eukaryota</taxon>
        <taxon>Metazoa</taxon>
        <taxon>Ecdysozoa</taxon>
        <taxon>Arthropoda</taxon>
        <taxon>Chelicerata</taxon>
        <taxon>Arachnida</taxon>
        <taxon>Acari</taxon>
        <taxon>Parasitiformes</taxon>
        <taxon>Ixodida</taxon>
        <taxon>Ixodoidea</taxon>
        <taxon>Ixodidae</taxon>
        <taxon>Haemaphysalinae</taxon>
        <taxon>Haemaphysalis</taxon>
    </lineage>
</organism>
<evidence type="ECO:0000256" key="6">
    <source>
        <dbReference type="ARBA" id="ARBA00023136"/>
    </source>
</evidence>
<evidence type="ECO:0000313" key="11">
    <source>
        <dbReference type="EMBL" id="KAH9361149.1"/>
    </source>
</evidence>
<evidence type="ECO:0000259" key="10">
    <source>
        <dbReference type="Pfam" id="PF25059"/>
    </source>
</evidence>
<accession>A0A9J6FE25</accession>
<name>A0A9J6FE25_HAELO</name>
<evidence type="ECO:0000256" key="3">
    <source>
        <dbReference type="ARBA" id="ARBA00022729"/>
    </source>
</evidence>
<comment type="subcellular location">
    <subcellularLocation>
        <location evidence="1">Membrane</location>
        <topology evidence="1">Single-pass membrane protein</topology>
    </subcellularLocation>
</comment>
<dbReference type="GO" id="GO:0016020">
    <property type="term" value="C:membrane"/>
    <property type="evidence" value="ECO:0007669"/>
    <property type="project" value="UniProtKB-SubCell"/>
</dbReference>
<evidence type="ECO:0000256" key="8">
    <source>
        <dbReference type="ARBA" id="ARBA00023319"/>
    </source>
</evidence>
<dbReference type="Pfam" id="PF25059">
    <property type="entry name" value="FN3_DSCAM-DSCAML_C"/>
    <property type="match status" value="1"/>
</dbReference>
<keyword evidence="12" id="KW-1185">Reference proteome</keyword>
<dbReference type="VEuPathDB" id="VectorBase:HLOH_055448"/>
<keyword evidence="7" id="KW-1015">Disulfide bond</keyword>
<dbReference type="InterPro" id="IPR013783">
    <property type="entry name" value="Ig-like_fold"/>
</dbReference>
<feature type="domain" description="DSCAM/DSCAML C-terminal" evidence="10">
    <location>
        <begin position="22"/>
        <end position="91"/>
    </location>
</feature>
<keyword evidence="2 9" id="KW-0812">Transmembrane</keyword>
<evidence type="ECO:0000256" key="5">
    <source>
        <dbReference type="ARBA" id="ARBA00022989"/>
    </source>
</evidence>
<dbReference type="EMBL" id="JABSTR010000001">
    <property type="protein sequence ID" value="KAH9361149.1"/>
    <property type="molecule type" value="Genomic_DNA"/>
</dbReference>
<comment type="caution">
    <text evidence="11">The sequence shown here is derived from an EMBL/GenBank/DDBJ whole genome shotgun (WGS) entry which is preliminary data.</text>
</comment>
<dbReference type="AlphaFoldDB" id="A0A9J6FE25"/>
<feature type="transmembrane region" description="Helical" evidence="9">
    <location>
        <begin position="119"/>
        <end position="141"/>
    </location>
</feature>
<keyword evidence="3" id="KW-0732">Signal</keyword>
<dbReference type="InterPro" id="IPR056754">
    <property type="entry name" value="DSCAM/DSCAML_C"/>
</dbReference>
<gene>
    <name evidence="11" type="ORF">HPB48_003011</name>
</gene>
<dbReference type="Gene3D" id="2.60.40.10">
    <property type="entry name" value="Immunoglobulins"/>
    <property type="match status" value="1"/>
</dbReference>
<evidence type="ECO:0000256" key="7">
    <source>
        <dbReference type="ARBA" id="ARBA00023157"/>
    </source>
</evidence>
<keyword evidence="4" id="KW-0130">Cell adhesion</keyword>
<evidence type="ECO:0000256" key="1">
    <source>
        <dbReference type="ARBA" id="ARBA00004167"/>
    </source>
</evidence>
<sequence>MEMKTAPLSPSKEEFIQASQRYANLSLRSWKSGGCELLDFSAWTTLAEGLPANQSQLHLRNLTPGLTYHVHVVARSTAGATEAQYEFTTPNGTAHVASVEATSSQPKRSSLPSMTDLEILVPILVSSCVVLIVIVVGCILCSRESLCADRHCGRPDLRATYSEEVVDMKDLANTTECMARCEDGMHHSSSQMNSRFPGGQSIYAQRPGKVSTMLRPYDRTRSTFSNS</sequence>
<dbReference type="SUPFAM" id="SSF49265">
    <property type="entry name" value="Fibronectin type III"/>
    <property type="match status" value="1"/>
</dbReference>
<evidence type="ECO:0000256" key="2">
    <source>
        <dbReference type="ARBA" id="ARBA00022692"/>
    </source>
</evidence>
<evidence type="ECO:0000256" key="4">
    <source>
        <dbReference type="ARBA" id="ARBA00022889"/>
    </source>
</evidence>
<protein>
    <recommendedName>
        <fullName evidence="10">DSCAM/DSCAML C-terminal domain-containing protein</fullName>
    </recommendedName>
</protein>
<dbReference type="OrthoDB" id="6509774at2759"/>